<dbReference type="EMBL" id="JBBPEH010000004">
    <property type="protein sequence ID" value="KAK7539633.1"/>
    <property type="molecule type" value="Genomic_DNA"/>
</dbReference>
<protein>
    <submittedName>
        <fullName evidence="1">Uncharacterized protein</fullName>
    </submittedName>
</protein>
<comment type="caution">
    <text evidence="1">The sequence shown here is derived from an EMBL/GenBank/DDBJ whole genome shotgun (WGS) entry which is preliminary data.</text>
</comment>
<reference evidence="1 2" key="1">
    <citation type="submission" date="2024-04" db="EMBL/GenBank/DDBJ databases">
        <title>Phyllosticta paracitricarpa is synonymous to the EU quarantine fungus P. citricarpa based on phylogenomic analyses.</title>
        <authorList>
            <consortium name="Lawrence Berkeley National Laboratory"/>
            <person name="Van ingen-buijs V.A."/>
            <person name="Van westerhoven A.C."/>
            <person name="Haridas S."/>
            <person name="Skiadas P."/>
            <person name="Martin F."/>
            <person name="Groenewald J.Z."/>
            <person name="Crous P.W."/>
            <person name="Seidl M.F."/>
        </authorList>
    </citation>
    <scope>NUCLEOTIDE SEQUENCE [LARGE SCALE GENOMIC DNA]</scope>
    <source>
        <strain evidence="1 2">CPC 17464</strain>
    </source>
</reference>
<evidence type="ECO:0000313" key="1">
    <source>
        <dbReference type="EMBL" id="KAK7539633.1"/>
    </source>
</evidence>
<sequence length="394" mass="43760">MASSSDENIHFSGAYAVAEWHCTKSDASQHLVHPDPSCNVTFAVRLDVATNSASFKLRVPVALKAQRTKASVFLSIPPTHILSLSSNGDGLVPQVVRAKLNTHVTSLSFKLSKAPLVITPSISLTPKNKRSGDVLEMLQSLAQCTAFTIYIPSRYISKKKLDVLCRSVNDETILNAHPQDADLSSLYGGNGARTFDGGEFRFNAPTSVSLLENHPAESPPSYDELAPTPPPLLPRFVEKDSAVDAGTPSKRRRVEEANALHMDEDRISEIFGTLFKRKESELREQILAETQRSFASRLQELESRLTATLQSQMHARVQKLREELRSEMDALGERLDLLPEEVLSEADDAVELKLEDRIMDIRDELRSYITEELKDVEGRVKDDLSGASISLQFY</sequence>
<gene>
    <name evidence="1" type="ORF">J3D65DRAFT_619284</name>
</gene>
<keyword evidence="2" id="KW-1185">Reference proteome</keyword>
<dbReference type="GeneID" id="92032635"/>
<name>A0ABR1LWQ8_9PEZI</name>
<dbReference type="RefSeq" id="XP_066656904.1">
    <property type="nucleotide sequence ID" value="XM_066799729.1"/>
</dbReference>
<proteinExistence type="predicted"/>
<organism evidence="1 2">
    <name type="scientific">Phyllosticta citribraziliensis</name>
    <dbReference type="NCBI Taxonomy" id="989973"/>
    <lineage>
        <taxon>Eukaryota</taxon>
        <taxon>Fungi</taxon>
        <taxon>Dikarya</taxon>
        <taxon>Ascomycota</taxon>
        <taxon>Pezizomycotina</taxon>
        <taxon>Dothideomycetes</taxon>
        <taxon>Dothideomycetes incertae sedis</taxon>
        <taxon>Botryosphaeriales</taxon>
        <taxon>Phyllostictaceae</taxon>
        <taxon>Phyllosticta</taxon>
    </lineage>
</organism>
<dbReference type="Proteomes" id="UP001360953">
    <property type="component" value="Unassembled WGS sequence"/>
</dbReference>
<evidence type="ECO:0000313" key="2">
    <source>
        <dbReference type="Proteomes" id="UP001360953"/>
    </source>
</evidence>
<accession>A0ABR1LWQ8</accession>